<evidence type="ECO:0000256" key="1">
    <source>
        <dbReference type="ARBA" id="ARBA00022729"/>
    </source>
</evidence>
<dbReference type="SUPFAM" id="SSF49899">
    <property type="entry name" value="Concanavalin A-like lectins/glucanases"/>
    <property type="match status" value="1"/>
</dbReference>
<keyword evidence="1" id="KW-0732">Signal</keyword>
<evidence type="ECO:0000313" key="4">
    <source>
        <dbReference type="EMBL" id="SVC89730.1"/>
    </source>
</evidence>
<proteinExistence type="predicted"/>
<dbReference type="EMBL" id="UINC01117357">
    <property type="protein sequence ID" value="SVC89730.1"/>
    <property type="molecule type" value="Genomic_DNA"/>
</dbReference>
<name>A0A382QXT1_9ZZZZ</name>
<organism evidence="4">
    <name type="scientific">marine metagenome</name>
    <dbReference type="NCBI Taxonomy" id="408172"/>
    <lineage>
        <taxon>unclassified sequences</taxon>
        <taxon>metagenomes</taxon>
        <taxon>ecological metagenomes</taxon>
    </lineage>
</organism>
<evidence type="ECO:0000259" key="3">
    <source>
        <dbReference type="SMART" id="SM00560"/>
    </source>
</evidence>
<dbReference type="AlphaFoldDB" id="A0A382QXT1"/>
<keyword evidence="2" id="KW-1015">Disulfide bond</keyword>
<feature type="domain" description="LamG-like jellyroll fold" evidence="3">
    <location>
        <begin position="48"/>
        <end position="194"/>
    </location>
</feature>
<dbReference type="Pfam" id="PF13385">
    <property type="entry name" value="Laminin_G_3"/>
    <property type="match status" value="1"/>
</dbReference>
<reference evidence="4" key="1">
    <citation type="submission" date="2018-05" db="EMBL/GenBank/DDBJ databases">
        <authorList>
            <person name="Lanie J.A."/>
            <person name="Ng W.-L."/>
            <person name="Kazmierczak K.M."/>
            <person name="Andrzejewski T.M."/>
            <person name="Davidsen T.M."/>
            <person name="Wayne K.J."/>
            <person name="Tettelin H."/>
            <person name="Glass J.I."/>
            <person name="Rusch D."/>
            <person name="Podicherti R."/>
            <person name="Tsui H.-C.T."/>
            <person name="Winkler M.E."/>
        </authorList>
    </citation>
    <scope>NUCLEOTIDE SEQUENCE</scope>
</reference>
<dbReference type="InterPro" id="IPR006558">
    <property type="entry name" value="LamG-like"/>
</dbReference>
<dbReference type="Gene3D" id="2.60.120.200">
    <property type="match status" value="1"/>
</dbReference>
<evidence type="ECO:0000256" key="2">
    <source>
        <dbReference type="ARBA" id="ARBA00023157"/>
    </source>
</evidence>
<dbReference type="InterPro" id="IPR013320">
    <property type="entry name" value="ConA-like_dom_sf"/>
</dbReference>
<dbReference type="SMART" id="SM00560">
    <property type="entry name" value="LamGL"/>
    <property type="match status" value="1"/>
</dbReference>
<accession>A0A382QXT1</accession>
<protein>
    <recommendedName>
        <fullName evidence="3">LamG-like jellyroll fold domain-containing protein</fullName>
    </recommendedName>
</protein>
<feature type="non-terminal residue" evidence="4">
    <location>
        <position position="284"/>
    </location>
</feature>
<sequence length="284" mass="31049">MWNKSFLILLPFISGLIAQQDNSFNFQSNGENQDYVNVTSDPQNQPTAGMTLEAWVKPTEDPAAYDMNGIVSYLTLQGATTESGYAFLYKEGKWRFVVITANDENVFPQLTSWPGIEIPYDGNTWTHIAGTYDGAIAKIFKNGVEDDSYNTPGGAIVWEDIDTDLYIGKYLDGNTSFKGSIDEVRIWEMANTGSEIQASMNDVLDGDESGLIGYWNFNDNQSISVASHVDGGVPGILNNDGNGTWDTDVFASGGSGACVDSVIAELPFFHAATLDETMGDDWNF</sequence>
<gene>
    <name evidence="4" type="ORF">METZ01_LOCUS342584</name>
</gene>